<evidence type="ECO:0000313" key="4">
    <source>
        <dbReference type="Proteomes" id="UP000034750"/>
    </source>
</evidence>
<evidence type="ECO:0000313" key="3">
    <source>
        <dbReference type="EMBL" id="KKZ59125.1"/>
    </source>
</evidence>
<feature type="domain" description="EamA" evidence="2">
    <location>
        <begin position="3"/>
        <end position="137"/>
    </location>
</feature>
<reference evidence="3 4" key="1">
    <citation type="submission" date="2015-05" db="EMBL/GenBank/DDBJ databases">
        <title>Comparative analyses of the lipooligosaccharides from nottypeable Haemophilus influenzae and Haemophilus haemolyticus.</title>
        <authorList>
            <person name="Post D.M.B."/>
            <person name="Ketterer M.R."/>
            <person name="Coffin J.E."/>
            <person name="Reinders L.M."/>
            <person name="Munson R.S.Jr."/>
            <person name="Bair T.B."/>
            <person name="Murphy T.F."/>
            <person name="Foster E."/>
            <person name="Gibson B.W."/>
            <person name="Apicella M.A."/>
        </authorList>
    </citation>
    <scope>NUCLEOTIDE SEQUENCE [LARGE SCALE GENOMIC DNA]</scope>
    <source>
        <strain evidence="3 4">11P18</strain>
    </source>
</reference>
<keyword evidence="1" id="KW-1133">Transmembrane helix</keyword>
<dbReference type="EMBL" id="LCTK01000013">
    <property type="protein sequence ID" value="KKZ59125.1"/>
    <property type="molecule type" value="Genomic_DNA"/>
</dbReference>
<feature type="transmembrane region" description="Helical" evidence="1">
    <location>
        <begin position="145"/>
        <end position="162"/>
    </location>
</feature>
<accession>A0A0M3G9V7</accession>
<dbReference type="RefSeq" id="WP_046952948.1">
    <property type="nucleotide sequence ID" value="NZ_CP031238.1"/>
</dbReference>
<feature type="transmembrane region" description="Helical" evidence="1">
    <location>
        <begin position="268"/>
        <end position="287"/>
    </location>
</feature>
<feature type="transmembrane region" description="Helical" evidence="1">
    <location>
        <begin position="67"/>
        <end position="87"/>
    </location>
</feature>
<keyword evidence="1" id="KW-0812">Transmembrane</keyword>
<name>A0A0M3G9V7_HAEHA</name>
<feature type="transmembrane region" description="Helical" evidence="1">
    <location>
        <begin position="182"/>
        <end position="202"/>
    </location>
</feature>
<dbReference type="SUPFAM" id="SSF103481">
    <property type="entry name" value="Multidrug resistance efflux transporter EmrE"/>
    <property type="match status" value="2"/>
</dbReference>
<evidence type="ECO:0000259" key="2">
    <source>
        <dbReference type="Pfam" id="PF00892"/>
    </source>
</evidence>
<dbReference type="PANTHER" id="PTHR22911:SF137">
    <property type="entry name" value="SOLUTE CARRIER FAMILY 35 MEMBER G2-RELATED"/>
    <property type="match status" value="1"/>
</dbReference>
<dbReference type="GO" id="GO:0016020">
    <property type="term" value="C:membrane"/>
    <property type="evidence" value="ECO:0007669"/>
    <property type="project" value="InterPro"/>
</dbReference>
<dbReference type="InterPro" id="IPR000620">
    <property type="entry name" value="EamA_dom"/>
</dbReference>
<feature type="transmembrane region" description="Helical" evidence="1">
    <location>
        <begin position="36"/>
        <end position="55"/>
    </location>
</feature>
<gene>
    <name evidence="3" type="ORF">AAX18_03340</name>
</gene>
<feature type="domain" description="EamA" evidence="2">
    <location>
        <begin position="150"/>
        <end position="285"/>
    </location>
</feature>
<dbReference type="PANTHER" id="PTHR22911">
    <property type="entry name" value="ACYL-MALONYL CONDENSING ENZYME-RELATED"/>
    <property type="match status" value="1"/>
</dbReference>
<dbReference type="Proteomes" id="UP000034750">
    <property type="component" value="Unassembled WGS sequence"/>
</dbReference>
<comment type="caution">
    <text evidence="3">The sequence shown here is derived from an EMBL/GenBank/DDBJ whole genome shotgun (WGS) entry which is preliminary data.</text>
</comment>
<feature type="transmembrane region" description="Helical" evidence="1">
    <location>
        <begin position="214"/>
        <end position="232"/>
    </location>
</feature>
<dbReference type="PATRIC" id="fig|726.54.peg.668"/>
<keyword evidence="1" id="KW-0472">Membrane</keyword>
<dbReference type="InterPro" id="IPR037185">
    <property type="entry name" value="EmrE-like"/>
</dbReference>
<feature type="transmembrane region" description="Helical" evidence="1">
    <location>
        <begin position="122"/>
        <end position="139"/>
    </location>
</feature>
<dbReference type="AlphaFoldDB" id="A0A0M3G9V7"/>
<protein>
    <submittedName>
        <fullName evidence="3">Protein licB</fullName>
    </submittedName>
</protein>
<proteinExistence type="predicted"/>
<feature type="transmembrane region" description="Helical" evidence="1">
    <location>
        <begin position="93"/>
        <end position="115"/>
    </location>
</feature>
<dbReference type="Pfam" id="PF00892">
    <property type="entry name" value="EamA"/>
    <property type="match status" value="2"/>
</dbReference>
<feature type="transmembrane region" description="Helical" evidence="1">
    <location>
        <begin position="244"/>
        <end position="262"/>
    </location>
</feature>
<evidence type="ECO:0000256" key="1">
    <source>
        <dbReference type="SAM" id="Phobius"/>
    </source>
</evidence>
<sequence>MHGYLFGILSAIFWALSGLLYNELPLSGFSALGKVISLLFLIDFFSLLAIGITLWRRGAVNFQKIFWSPVLSGVFGGPLGMSAYLLSIHYLTIYYAAPLSSLFPVLAALMSYWILKEKITKTAQFGFALAIISSSLLAIEVGQEITFNTIGFIFLIICILGWSSEIVISSYTMRSLSGLQVYFLRLCGSTIGYLLILFILSLKDFSLDILSFNYVQIAGVIIFGALSYYCYYQAIYMLKPIKAMALNITYSVWAIGLGYLLYKQPIKPITLLLTLLLSAGVIVTLYYKGEQK</sequence>
<organism evidence="3 4">
    <name type="scientific">Haemophilus haemolyticus</name>
    <dbReference type="NCBI Taxonomy" id="726"/>
    <lineage>
        <taxon>Bacteria</taxon>
        <taxon>Pseudomonadati</taxon>
        <taxon>Pseudomonadota</taxon>
        <taxon>Gammaproteobacteria</taxon>
        <taxon>Pasteurellales</taxon>
        <taxon>Pasteurellaceae</taxon>
        <taxon>Haemophilus</taxon>
    </lineage>
</organism>